<keyword evidence="7 9" id="KW-0472">Membrane</keyword>
<evidence type="ECO:0000256" key="5">
    <source>
        <dbReference type="ARBA" id="ARBA00022989"/>
    </source>
</evidence>
<evidence type="ECO:0000256" key="7">
    <source>
        <dbReference type="ARBA" id="ARBA00023136"/>
    </source>
</evidence>
<feature type="region of interest" description="Disordered" evidence="8">
    <location>
        <begin position="601"/>
        <end position="636"/>
    </location>
</feature>
<dbReference type="Pfam" id="PF25539">
    <property type="entry name" value="Bestrophin_2"/>
    <property type="match status" value="2"/>
</dbReference>
<keyword evidence="6" id="KW-0406">Ion transport</keyword>
<protein>
    <submittedName>
        <fullName evidence="10">Bestrophin, RFP-TM, chloride channel-domain-containing protein</fullName>
    </submittedName>
</protein>
<name>A0AAD9L8Y3_PAPLA</name>
<reference evidence="10" key="1">
    <citation type="submission" date="2023-02" db="EMBL/GenBank/DDBJ databases">
        <title>Identification and recombinant expression of a fungal hydrolase from Papiliotrema laurentii that hydrolyzes apple cutin and clears colloidal polyester polyurethane.</title>
        <authorList>
            <consortium name="DOE Joint Genome Institute"/>
            <person name="Roman V.A."/>
            <person name="Bojanowski C."/>
            <person name="Crable B.R."/>
            <person name="Wagner D.N."/>
            <person name="Hung C.S."/>
            <person name="Nadeau L.J."/>
            <person name="Schratz L."/>
            <person name="Haridas S."/>
            <person name="Pangilinan J."/>
            <person name="Lipzen A."/>
            <person name="Na H."/>
            <person name="Yan M."/>
            <person name="Ng V."/>
            <person name="Grigoriev I.V."/>
            <person name="Spatafora J.W."/>
            <person name="Barlow D."/>
            <person name="Biffinger J."/>
            <person name="Kelley-Loughnane N."/>
            <person name="Varaljay V.A."/>
            <person name="Crookes-Goodson W.J."/>
        </authorList>
    </citation>
    <scope>NUCLEOTIDE SEQUENCE</scope>
    <source>
        <strain evidence="10">5307AH</strain>
    </source>
</reference>
<accession>A0AAD9L8Y3</accession>
<comment type="caution">
    <text evidence="10">The sequence shown here is derived from an EMBL/GenBank/DDBJ whole genome shotgun (WGS) entry which is preliminary data.</text>
</comment>
<dbReference type="GO" id="GO:0005886">
    <property type="term" value="C:plasma membrane"/>
    <property type="evidence" value="ECO:0007669"/>
    <property type="project" value="UniProtKB-SubCell"/>
</dbReference>
<feature type="compositionally biased region" description="Polar residues" evidence="8">
    <location>
        <begin position="298"/>
        <end position="312"/>
    </location>
</feature>
<evidence type="ECO:0000256" key="4">
    <source>
        <dbReference type="ARBA" id="ARBA00022692"/>
    </source>
</evidence>
<dbReference type="Proteomes" id="UP001182556">
    <property type="component" value="Unassembled WGS sequence"/>
</dbReference>
<comment type="subcellular location">
    <subcellularLocation>
        <location evidence="1">Cell membrane</location>
        <topology evidence="1">Multi-pass membrane protein</topology>
    </subcellularLocation>
</comment>
<feature type="compositionally biased region" description="Polar residues" evidence="8">
    <location>
        <begin position="133"/>
        <end position="149"/>
    </location>
</feature>
<feature type="transmembrane region" description="Helical" evidence="9">
    <location>
        <begin position="24"/>
        <end position="42"/>
    </location>
</feature>
<keyword evidence="5 9" id="KW-1133">Transmembrane helix</keyword>
<keyword evidence="4 9" id="KW-0812">Transmembrane</keyword>
<gene>
    <name evidence="10" type="ORF">DB88DRAFT_543972</name>
</gene>
<dbReference type="GO" id="GO:0005254">
    <property type="term" value="F:chloride channel activity"/>
    <property type="evidence" value="ECO:0007669"/>
    <property type="project" value="InterPro"/>
</dbReference>
<evidence type="ECO:0000256" key="9">
    <source>
        <dbReference type="SAM" id="Phobius"/>
    </source>
</evidence>
<evidence type="ECO:0000256" key="6">
    <source>
        <dbReference type="ARBA" id="ARBA00023065"/>
    </source>
</evidence>
<dbReference type="AlphaFoldDB" id="A0AAD9L8Y3"/>
<feature type="region of interest" description="Disordered" evidence="8">
    <location>
        <begin position="279"/>
        <end position="312"/>
    </location>
</feature>
<keyword evidence="2" id="KW-0813">Transport</keyword>
<evidence type="ECO:0000256" key="8">
    <source>
        <dbReference type="SAM" id="MobiDB-lite"/>
    </source>
</evidence>
<evidence type="ECO:0000256" key="1">
    <source>
        <dbReference type="ARBA" id="ARBA00004651"/>
    </source>
</evidence>
<evidence type="ECO:0000313" key="10">
    <source>
        <dbReference type="EMBL" id="KAK1927605.1"/>
    </source>
</evidence>
<keyword evidence="11" id="KW-1185">Reference proteome</keyword>
<dbReference type="InterPro" id="IPR044669">
    <property type="entry name" value="YneE/VCCN1/2-like"/>
</dbReference>
<organism evidence="10 11">
    <name type="scientific">Papiliotrema laurentii</name>
    <name type="common">Cryptococcus laurentii</name>
    <dbReference type="NCBI Taxonomy" id="5418"/>
    <lineage>
        <taxon>Eukaryota</taxon>
        <taxon>Fungi</taxon>
        <taxon>Dikarya</taxon>
        <taxon>Basidiomycota</taxon>
        <taxon>Agaricomycotina</taxon>
        <taxon>Tremellomycetes</taxon>
        <taxon>Tremellales</taxon>
        <taxon>Rhynchogastremaceae</taxon>
        <taxon>Papiliotrema</taxon>
    </lineage>
</organism>
<dbReference type="PANTHER" id="PTHR33281:SF19">
    <property type="entry name" value="VOLTAGE-DEPENDENT ANION CHANNEL-FORMING PROTEIN YNEE"/>
    <property type="match status" value="1"/>
</dbReference>
<evidence type="ECO:0000256" key="3">
    <source>
        <dbReference type="ARBA" id="ARBA00022475"/>
    </source>
</evidence>
<keyword evidence="3" id="KW-1003">Cell membrane</keyword>
<evidence type="ECO:0000313" key="11">
    <source>
        <dbReference type="Proteomes" id="UP001182556"/>
    </source>
</evidence>
<feature type="transmembrane region" description="Helical" evidence="9">
    <location>
        <begin position="49"/>
        <end position="69"/>
    </location>
</feature>
<feature type="region of interest" description="Disordered" evidence="8">
    <location>
        <begin position="110"/>
        <end position="186"/>
    </location>
</feature>
<dbReference type="PANTHER" id="PTHR33281">
    <property type="entry name" value="UPF0187 PROTEIN YNEE"/>
    <property type="match status" value="1"/>
</dbReference>
<sequence length="682" mass="76372">MPPSVKHSLAWAGYKFTSTVLDDIWPQAVFFTGVATMVCCVSRLTSTDLGINSIMLSVLGTIVFLVVSFKTNNSYLRWWEGRNIWTNIATNSRQLAMLIWLQVPNRVERKEKRDKEEGAGDFESTKETDMNRQDVSSSSHGDVNGQNRSDLSDHKLEVIDEEYPLGEGHGPQQSQPKTSQAQKQEREEIEGLIEKKTYIGLIQAFAVAMKHSLRGEKGPFYSDLYSLIAFLPKYNPSTRPPITRDDLLVLWQNGIPRQKWHSTDDVFAVPLTQPASYDGSAFDLVDSSEKPTPGPTDPESNPSGLTTSSPEFKSQAIREASRFVNSDDPDVVGFAQLDPRDHRMNREKTPPKETEKVTIASVELMPPRHPPVPRYWDYLPPLRIVKIILDWFKTQKRLEDQDRTKGGKRRRGGNTVKSEIPMYLSAYIGGLARRDDVSSTIISPLMATILELQKAISDLEKIATTPIPSAYSFHLRLTVWGYLLFLPFQVYPALGWLTIPGIAIASVVYLGFLEIGAQIESPFNYDQSDLDLDKFCLRISQQLAEITAVSKWPLRRSSTQGAKLNEQFPTAIPNRLVVQSHLNQPFLPTCTLSVPQLLGTTEPTTAPTSRGFAASVEESDSTDKEARPAAQTPSTLPKSVRDLEMALNANWREVVDETKKVLGRQRDQLENKTGLEVAVLAL</sequence>
<evidence type="ECO:0000256" key="2">
    <source>
        <dbReference type="ARBA" id="ARBA00022448"/>
    </source>
</evidence>
<proteinExistence type="predicted"/>
<dbReference type="EMBL" id="JAODAN010000001">
    <property type="protein sequence ID" value="KAK1927605.1"/>
    <property type="molecule type" value="Genomic_DNA"/>
</dbReference>
<feature type="compositionally biased region" description="Polar residues" evidence="8">
    <location>
        <begin position="171"/>
        <end position="182"/>
    </location>
</feature>
<feature type="compositionally biased region" description="Basic and acidic residues" evidence="8">
    <location>
        <begin position="110"/>
        <end position="132"/>
    </location>
</feature>